<dbReference type="AlphaFoldDB" id="A0A1I6KLX8"/>
<dbReference type="PIRSF" id="PIRSF030471">
    <property type="entry name" value="STR_Vng0742h_prd"/>
    <property type="match status" value="1"/>
</dbReference>
<evidence type="ECO:0000259" key="1">
    <source>
        <dbReference type="Pfam" id="PF10069"/>
    </source>
</evidence>
<dbReference type="InterPro" id="IPR016954">
    <property type="entry name" value="Uncharacterised_Vng0742h"/>
</dbReference>
<dbReference type="RefSeq" id="WP_089814487.1">
    <property type="nucleotide sequence ID" value="NZ_FOZK01000001.1"/>
</dbReference>
<dbReference type="STRING" id="767519.SAMN05216559_1027"/>
<evidence type="ECO:0000313" key="2">
    <source>
        <dbReference type="EMBL" id="SFR92206.1"/>
    </source>
</evidence>
<reference evidence="2 3" key="1">
    <citation type="submission" date="2016-10" db="EMBL/GenBank/DDBJ databases">
        <authorList>
            <person name="de Groot N.N."/>
        </authorList>
    </citation>
    <scope>NUCLEOTIDE SEQUENCE [LARGE SCALE GENOMIC DNA]</scope>
    <source>
        <strain evidence="2 3">CGMCC 1.10457</strain>
    </source>
</reference>
<sequence length="238" mass="26562">MTLADFVADVAKRRKTMVVYASDGAPDVADHFESRNVTVERKSIAPGGPDGFVVLRDEDGFVGAFGIDKFAELLDPPLFRPTYRTEVSEPWRSLYEILDNTLFASFGRRQLLGAAREIENRAWRVGAGTLRVGFQSPDALAAQMDVYRRLVEQTDLSIHVFVEAGDEAFPVPDGVELFRSEGTEIGDFWFLVYDAAGDPLNACALLAEERALGTYYGFWTYDEDRVAALSTYLQDVHE</sequence>
<organism evidence="2 3">
    <name type="scientific">Halomicrobium zhouii</name>
    <dbReference type="NCBI Taxonomy" id="767519"/>
    <lineage>
        <taxon>Archaea</taxon>
        <taxon>Methanobacteriati</taxon>
        <taxon>Methanobacteriota</taxon>
        <taxon>Stenosarchaea group</taxon>
        <taxon>Halobacteria</taxon>
        <taxon>Halobacteriales</taxon>
        <taxon>Haloarculaceae</taxon>
        <taxon>Halomicrobium</taxon>
    </lineage>
</organism>
<keyword evidence="3" id="KW-1185">Reference proteome</keyword>
<feature type="domain" description="DICT" evidence="1">
    <location>
        <begin position="107"/>
        <end position="209"/>
    </location>
</feature>
<evidence type="ECO:0000313" key="3">
    <source>
        <dbReference type="Proteomes" id="UP000199062"/>
    </source>
</evidence>
<proteinExistence type="predicted"/>
<dbReference type="Proteomes" id="UP000199062">
    <property type="component" value="Unassembled WGS sequence"/>
</dbReference>
<dbReference type="Pfam" id="PF10069">
    <property type="entry name" value="DICT"/>
    <property type="match status" value="1"/>
</dbReference>
<protein>
    <submittedName>
        <fullName evidence="2">Diguanylate Cyclase and Two-component system sensory domain-containing protein</fullName>
    </submittedName>
</protein>
<dbReference type="EMBL" id="FOZK01000001">
    <property type="protein sequence ID" value="SFR92206.1"/>
    <property type="molecule type" value="Genomic_DNA"/>
</dbReference>
<accession>A0A1I6KLX8</accession>
<dbReference type="OrthoDB" id="302327at2157"/>
<dbReference type="InterPro" id="IPR019278">
    <property type="entry name" value="DICT_dom"/>
</dbReference>
<name>A0A1I6KLX8_9EURY</name>
<gene>
    <name evidence="2" type="ORF">SAMN05216559_1027</name>
</gene>